<reference evidence="1 2" key="1">
    <citation type="submission" date="2023-07" db="EMBL/GenBank/DDBJ databases">
        <title>Sorghum-associated microbial communities from plants grown in Nebraska, USA.</title>
        <authorList>
            <person name="Schachtman D."/>
        </authorList>
    </citation>
    <scope>NUCLEOTIDE SEQUENCE [LARGE SCALE GENOMIC DNA]</scope>
    <source>
        <strain evidence="1 2">DS1039</strain>
    </source>
</reference>
<evidence type="ECO:0000313" key="1">
    <source>
        <dbReference type="EMBL" id="MDR6378652.1"/>
    </source>
</evidence>
<organism evidence="1 2">
    <name type="scientific">Paraburkholderia caledonica</name>
    <dbReference type="NCBI Taxonomy" id="134536"/>
    <lineage>
        <taxon>Bacteria</taxon>
        <taxon>Pseudomonadati</taxon>
        <taxon>Pseudomonadota</taxon>
        <taxon>Betaproteobacteria</taxon>
        <taxon>Burkholderiales</taxon>
        <taxon>Burkholderiaceae</taxon>
        <taxon>Paraburkholderia</taxon>
    </lineage>
</organism>
<gene>
    <name evidence="1" type="ORF">J2776_005373</name>
</gene>
<dbReference type="RefSeq" id="WP_310070355.1">
    <property type="nucleotide sequence ID" value="NZ_JAVDQN010000005.1"/>
</dbReference>
<protein>
    <submittedName>
        <fullName evidence="1">Uncharacterized protein</fullName>
    </submittedName>
</protein>
<accession>A0ABU1L697</accession>
<sequence>MRETATLPYRSEYSLWHECMYRTYRTYSMYRTYGDEHREPQLDPH</sequence>
<comment type="caution">
    <text evidence="1">The sequence shown here is derived from an EMBL/GenBank/DDBJ whole genome shotgun (WGS) entry which is preliminary data.</text>
</comment>
<keyword evidence="2" id="KW-1185">Reference proteome</keyword>
<evidence type="ECO:0000313" key="2">
    <source>
        <dbReference type="Proteomes" id="UP001185254"/>
    </source>
</evidence>
<proteinExistence type="predicted"/>
<dbReference type="EMBL" id="JAVDQN010000005">
    <property type="protein sequence ID" value="MDR6378652.1"/>
    <property type="molecule type" value="Genomic_DNA"/>
</dbReference>
<dbReference type="Proteomes" id="UP001185254">
    <property type="component" value="Unassembled WGS sequence"/>
</dbReference>
<name>A0ABU1L697_9BURK</name>